<feature type="compositionally biased region" description="Basic and acidic residues" evidence="12">
    <location>
        <begin position="2463"/>
        <end position="2476"/>
    </location>
</feature>
<feature type="compositionally biased region" description="Acidic residues" evidence="12">
    <location>
        <begin position="2422"/>
        <end position="2453"/>
    </location>
</feature>
<evidence type="ECO:0000313" key="15">
    <source>
        <dbReference type="Proteomes" id="UP001310594"/>
    </source>
</evidence>
<dbReference type="FunFam" id="3.90.1750.10:FF:000003">
    <property type="entry name" value="E3 ubiquitin-protein ligase UPL1"/>
    <property type="match status" value="1"/>
</dbReference>
<dbReference type="PROSITE" id="PS50237">
    <property type="entry name" value="HECT"/>
    <property type="match status" value="1"/>
</dbReference>
<feature type="compositionally biased region" description="Basic and acidic residues" evidence="12">
    <location>
        <begin position="3349"/>
        <end position="3358"/>
    </location>
</feature>
<dbReference type="Pfam" id="PF14377">
    <property type="entry name" value="UBM"/>
    <property type="match status" value="3"/>
</dbReference>
<dbReference type="SUPFAM" id="SSF56204">
    <property type="entry name" value="Hect, E3 ligase catalytic domain"/>
    <property type="match status" value="1"/>
</dbReference>
<dbReference type="GO" id="GO:0000209">
    <property type="term" value="P:protein polyubiquitination"/>
    <property type="evidence" value="ECO:0007669"/>
    <property type="project" value="TreeGrafter"/>
</dbReference>
<dbReference type="InterPro" id="IPR010314">
    <property type="entry name" value="E3_Ub_ligase_DUF913"/>
</dbReference>
<protein>
    <recommendedName>
        <fullName evidence="4">HECT-type E3 ubiquitin transferase</fullName>
        <ecNumber evidence="4">2.3.2.26</ecNumber>
    </recommendedName>
</protein>
<evidence type="ECO:0000256" key="3">
    <source>
        <dbReference type="ARBA" id="ARBA00004906"/>
    </source>
</evidence>
<feature type="compositionally biased region" description="Polar residues" evidence="12">
    <location>
        <begin position="2868"/>
        <end position="2879"/>
    </location>
</feature>
<feature type="compositionally biased region" description="Polar residues" evidence="12">
    <location>
        <begin position="283"/>
        <end position="337"/>
    </location>
</feature>
<feature type="region of interest" description="Disordered" evidence="12">
    <location>
        <begin position="274"/>
        <end position="337"/>
    </location>
</feature>
<dbReference type="Pfam" id="PF06025">
    <property type="entry name" value="DUF913"/>
    <property type="match status" value="1"/>
</dbReference>
<feature type="region of interest" description="Disordered" evidence="12">
    <location>
        <begin position="2598"/>
        <end position="2635"/>
    </location>
</feature>
<keyword evidence="14" id="KW-0012">Acyltransferase</keyword>
<evidence type="ECO:0000256" key="5">
    <source>
        <dbReference type="ARBA" id="ARBA00022448"/>
    </source>
</evidence>
<sequence length="3993" mass="441998">MGKIKKVATERHTATLSPFVEEFVKEAVATPLAALPRKLSEFPQQWPFPRGDLYHWIPLLDRFDDLLERFNKEYGLDEGPQTQPFARRLLEEKDGGNTNGATPQELDELGFSEEGDRELIECVVHFTRILHEHCGNRSLYASSGHMNDLLNTTSLSLVRLSLKLALRLAQRYQVAQYKTGTRGSPHAQAVLMMSHYNFTIDNLHKLAMPFPKPASSTTISAFATPGKGNEKASQAQAFNPSDLVTLAKEPQTLASKGDVGAVNMIYYDKAPAEPKAAPVLQPSEASPVTPTPARRTSNLGPSRDSFSAGDQSESTSDLSLAPTKSSEGDTSASSAPKTFSITSTKVSETPAWALVREALPNVPTELRYELLNRIRIAKAFTSPDMPIQQLLETRLLAVANLSYSIGESKFQEKIGTPDQEEPRRYHLAQQLCDLLQPATNGQVALSIELETTVLQTLEGLLKSRHKVGEVIEGLSVSVNHGVLYYELRKVIATLHAEEHTDASHELRELEWRDATFDLIHNIQIQHSQSRVGEKMVAAGIMSIMVEVLSLRTSRAERFHERVLGFFASFIHNLQNAMQTFATDKGFDILADLTQYEIETAVQQTKNGTGLPANLKSKVVDYNISFSQQAILRQIFKFVCQMFENSGGTHDRLLRNLVDTPQMLASLKTVILDWQTFGSNVWNSAVNIMSAFIHNEPTSYQVVGEAGLPRAMLQTVVGEDLPEEISPDFTLSEVDLPDDIEFVNGEPQWPEVKGILPVDQTMLDIPTAFGAICLNENGMHLFQASKVLIKYFDIFVSPPHVKALLEDESPNNNAAHNIGSAFDELSRHQPRLKDQINMVVTSMVKRVAALSRKLAEHKANGAKLWKKSATNQTGTEATYEVDGGLVALSGESAQRCKDALENGTLITSNAETTRVGAEDIPHATDETADALRFITACSRFLEGYFHNAGMCALFCEKGGAESVIDLVTSPSNPVALPTFGVYKTLVSVLKLMCEQKAHLVLPSLLCRLQVVLLGVRPITDDTPWHNGLFSAFGDLTQQVDDRFLPGLDGTTVLKSLSNVQALADVIGKILAPPSYSSRHSSQTNPLFTNLNFTEVYAQLVDDLSKLRAHCYWEDLALLQTCSPEFKEKTDPQLHQARRIGPLGNVELASDRTLFEVTGRPDSIQRPTGTPNGEEFAIKNVKVLRYALHTTPVAVTKFIHNLAQALMPRRTNEQAAKQHAAVVADHIAKSSLWELDFRKYGNLDDSAELKYVAMLLQPVTSSMLKVSFDVGGTPKEGLVLVLNKFYQNGGFTKLNEYLQRFGEVVASVKPTDTDSRAKAASYGLSTILEFYAQVVRQKTIVDASQSPAIAVRDHRSPDYFMPGQFVVEVRHTVLPAVSKLWYSPAIETMGDACVKKIIETMRMILKSDGEDRALKRSDNARRRIQTPKPEFALKNSAGVAEVQSETIDNRLAREAIYRCNGATGSAREYASLRVPPQAYARFPIPEGERSTTKPAPSEPEPPSSSQRSVDMADADEEDDEDDEMPELGGPVSSVTAPAVLRGSEDEAPQILDGMPAGLSDEDLMAMVGGGRLRRGPANEETSSAPFDEDKGPLFVTIEDLEEKRSAFRDALIDRCLEVLSAVPGVTFELSDLIQAAVAKSGESANPRADIGSTLVSSLMSLQGEDLSKEAGVKIAAYAHLVALILQDRDFFDSTLDELREYLDALVGWVQLAPEQKAEDAPWMEMVLLIIERMLAEDEQPVELKWDPPPANEPTKALSEPTLPVPVVSTEMRTTLFDALIDVLPKIGKNTSLALSVSRVLVMLTRRRDFAMRLAEKQSMHRLFLMIRQLAGSVNEKLHSSFMLILRHLVEDEAILRQIMQTDIRATFEGPRSSRGLDTSTYTRNLYHLVLRDPKLFVDVTHEMVEIGRFDGNPNRAQALALKKEKPAEASVEPPANATEKADAAQPSVETVNGLEEKPAETKVPVAESPDGVVSFLLRELSNYKDVEDRSGVAAKESQPVAQANGITTTDVEMTDASAPIINGTPVIEADVVKPAEKPVFKAEDHSIYIYRCFILQCLSELLLSYSRTKVEFINFSRKPETQPATPAKARAGTLNYLLNVLIPVGTLEHKEDIAYRKKLSTSNWATSVVVSLCSRTPERSFRTPRGLEPLPESDSDLTFVRKFVLEHSLRCFKEATVSSEPLDVRYSRLLALGELFNRMLNKADRDGALADPNHKQQIGRFMYEKGYIAALTSAIAELDLNFPNAKRAVKYILSPLRQLTDLGVELSQTSDLSSSSAQGTSADEDDMSSATSVSEDEEDEREQTPDLLRNTALGVLESGGHHDEESSEDDDDEDDEGMEYDEYEEMDYEEEVIAEHGDVVSDDEEGAGGMGNIEGMPGDVDMDVEIVMNADGDVEDMDEDDDDDDDDDDEDGDDEEFPDHIDEITGDDENASMGEGDEGEWEEEDEGDFDADGEDGAPHGGPLDHIARVIAGDERSETGEDQDEGHLVRLNMGDGPEDYFDDELPPEDEEEEEEIDYENDVAYEPEIEGWWNDLRKLLTRVPQVNPRVEEDDEQDMGWNFDAPAPPPGLIRAPHNHHHHGQLRGFGGMFDMLGGGDAFRPTGIRSHRAPSGARGEDEGVNPLLQREGSSPNSRDLSADDRALGRIGFTGRARGTYPPVNFIQDLVASVGARGTGTINVNLDDIPGLRARMPGMFPTLANGGIQIGLERQGGWAQQVVEAYPMSGERGMIDTGRTGGREEAQAVEFQVTSTIARWQEEARLLFGGKHHEKATRVNSNLLRLLVPPAMQAKLEHDQAEHKRVEAEAKVREEERKKAEAEKVEREAQEKNEREEQEARDREEAALCEQETHETEANNAGEADPSGGSEMEGVEQSQAPSQSEEAPTSEAEPQPPAPRVMTTIRGREVDITSLGIDRDFLDAIPEDMREEVIMAQLTEQRHQAVQAGEQPSEISREFLEALPREIQQELLRQEATERRRRERQDTQRRATQEGNAPPAQPEEMNNADFMAMLDPGLRQAILIDADEHTLAALPEEVQAEARALLGDRPPPRAGGAGIIRRDGGLARVVEAGGHRRAPVALEPPRQRRPTMQMLDMSGVATLLRLMFVSLHHKAKSNLHSILSDVCKNTRNRADVISVLLSILQDGTLDIGAVERSFAQLTVKAKQASGPKTPQPLKRTPTGLAATPTTELSPLNIVQHCLSTLRALAEDNTKVPSFFLNEHETTFNQKGKTPKKGKARESKAARYPLNALLALLDRKIITDNVGVMEILAALLSRVTQPLTILLRRAKDAQDAAQPKVDVASTAPQPEAAVTGDVPMAEIPTGEALAAPAAGSTQQTPDVDQIAEDSAARSAAKAAEKKMRELTPPEVPEENVRLVVNILAARECPSKTFTDTLDIIKNLSAIPGTKEVFGRELVRQAQELGQVVLADLEELTHRINSAETSTDLQGLALASFSSTGSKQRMLARVILALDHLFDPKRTPVALSSEDSADPTMKDNVLAQLYESGTFEKLWGNLSACLAAIRARGNLVNVANILLPLIESLMVVCRNSTPKEAPQTAAIASPTDTAPSTPSPDSHMEGLFFRFTEDNRKILNELIRNNPKLMSGQFSILAKNSKVLEFDNKRTYFSRKLHNRGEVRVAHPSLQLNIRRDQVFLDSFKSLYYKSGDEIKYGKLNIRFHGEEGVDAGGVSREWFAAMARQMFNPDYALFVPVASDRTTFHPNELSDVNSEHLLFFKFIGRIIGKALYENRVLDCHFSRAVYRRILGKSVSLKDMESLDLDYYKSLVWLLENDITDVAFQTFSIDVDRFGASQTVDLIDNGRDIPVTEENKHDYVQRIVEYRLIVAVNDQLEKFLDGFHEIIPKELVAIFNEQELELLISGLPDIDVDDWKNTTEYHNYQATSPQIQWFWRAVRSFDKEEKAKLLQFVTGTSKVPLNGFKELEGMNGFAKFNIHRDYSSKEKLPSSHTCFNQLDLPEYDTYEHLRQQLYTAITAGSEYFGFA</sequence>
<evidence type="ECO:0000256" key="11">
    <source>
        <dbReference type="PROSITE-ProRule" id="PRU00104"/>
    </source>
</evidence>
<feature type="compositionally biased region" description="Polar residues" evidence="12">
    <location>
        <begin position="1997"/>
        <end position="2007"/>
    </location>
</feature>
<comment type="similarity">
    <text evidence="10">Belongs to the UPL family. TOM1/PTR1 subfamily.</text>
</comment>
<feature type="region of interest" description="Disordered" evidence="12">
    <location>
        <begin position="2268"/>
        <end position="2496"/>
    </location>
</feature>
<evidence type="ECO:0000259" key="13">
    <source>
        <dbReference type="PROSITE" id="PS50237"/>
    </source>
</evidence>
<evidence type="ECO:0000256" key="7">
    <source>
        <dbReference type="ARBA" id="ARBA00022786"/>
    </source>
</evidence>
<dbReference type="InterPro" id="IPR025527">
    <property type="entry name" value="HUWE1/Rev1_UBM"/>
</dbReference>
<feature type="compositionally biased region" description="Acidic residues" evidence="12">
    <location>
        <begin position="2323"/>
        <end position="2350"/>
    </location>
</feature>
<feature type="compositionally biased region" description="Low complexity" evidence="12">
    <location>
        <begin position="2268"/>
        <end position="2279"/>
    </location>
</feature>
<dbReference type="FunFam" id="3.30.2160.10:FF:000001">
    <property type="entry name" value="E3 ubiquitin-protein ligase NEDD4-like"/>
    <property type="match status" value="1"/>
</dbReference>
<feature type="active site" description="Glycyl thioester intermediate" evidence="11">
    <location>
        <position position="3960"/>
    </location>
</feature>
<dbReference type="InterPro" id="IPR035983">
    <property type="entry name" value="Hect_E3_ubiquitin_ligase"/>
</dbReference>
<comment type="catalytic activity">
    <reaction evidence="1">
        <text>S-ubiquitinyl-[E2 ubiquitin-conjugating enzyme]-L-cysteine + [acceptor protein]-L-lysine = [E2 ubiquitin-conjugating enzyme]-L-cysteine + N(6)-ubiquitinyl-[acceptor protein]-L-lysine.</text>
        <dbReference type="EC" id="2.3.2.26"/>
    </reaction>
</comment>
<reference evidence="14" key="1">
    <citation type="submission" date="2023-08" db="EMBL/GenBank/DDBJ databases">
        <title>Black Yeasts Isolated from many extreme environments.</title>
        <authorList>
            <person name="Coleine C."/>
            <person name="Stajich J.E."/>
            <person name="Selbmann L."/>
        </authorList>
    </citation>
    <scope>NUCLEOTIDE SEQUENCE</scope>
    <source>
        <strain evidence="14">CCFEE 5810</strain>
    </source>
</reference>
<feature type="region of interest" description="Disordered" evidence="12">
    <location>
        <begin position="3321"/>
        <end position="3359"/>
    </location>
</feature>
<keyword evidence="9" id="KW-0539">Nucleus</keyword>
<dbReference type="FunFam" id="3.30.2410.10:FF:000004">
    <property type="entry name" value="E3 ubiquitin-protein ligase HUWE1, variant"/>
    <property type="match status" value="1"/>
</dbReference>
<feature type="compositionally biased region" description="Low complexity" evidence="12">
    <location>
        <begin position="3339"/>
        <end position="3348"/>
    </location>
</feature>
<organism evidence="14 15">
    <name type="scientific">Elasticomyces elasticus</name>
    <dbReference type="NCBI Taxonomy" id="574655"/>
    <lineage>
        <taxon>Eukaryota</taxon>
        <taxon>Fungi</taxon>
        <taxon>Dikarya</taxon>
        <taxon>Ascomycota</taxon>
        <taxon>Pezizomycotina</taxon>
        <taxon>Dothideomycetes</taxon>
        <taxon>Dothideomycetidae</taxon>
        <taxon>Mycosphaerellales</taxon>
        <taxon>Teratosphaeriaceae</taxon>
        <taxon>Elasticomyces</taxon>
    </lineage>
</organism>
<comment type="pathway">
    <text evidence="3">Protein modification; protein ubiquitination.</text>
</comment>
<feature type="region of interest" description="Disordered" evidence="12">
    <location>
        <begin position="3547"/>
        <end position="3567"/>
    </location>
</feature>
<dbReference type="SMART" id="SM00119">
    <property type="entry name" value="HECTc"/>
    <property type="match status" value="1"/>
</dbReference>
<dbReference type="GO" id="GO:0061630">
    <property type="term" value="F:ubiquitin protein ligase activity"/>
    <property type="evidence" value="ECO:0007669"/>
    <property type="project" value="UniProtKB-EC"/>
</dbReference>
<feature type="region of interest" description="Disordered" evidence="12">
    <location>
        <begin position="1479"/>
        <end position="1532"/>
    </location>
</feature>
<evidence type="ECO:0000256" key="4">
    <source>
        <dbReference type="ARBA" id="ARBA00012485"/>
    </source>
</evidence>
<dbReference type="GO" id="GO:0051028">
    <property type="term" value="P:mRNA transport"/>
    <property type="evidence" value="ECO:0007669"/>
    <property type="project" value="UniProtKB-KW"/>
</dbReference>
<name>A0AAN7WHB8_9PEZI</name>
<feature type="region of interest" description="Disordered" evidence="12">
    <location>
        <begin position="1988"/>
        <end position="2007"/>
    </location>
</feature>
<comment type="caution">
    <text evidence="14">The sequence shown here is derived from an EMBL/GenBank/DDBJ whole genome shotgun (WGS) entry which is preliminary data.</text>
</comment>
<dbReference type="PANTHER" id="PTHR11254:SF67">
    <property type="entry name" value="E3 UBIQUITIN-PROTEIN LIGASE HUWE1"/>
    <property type="match status" value="1"/>
</dbReference>
<evidence type="ECO:0000256" key="8">
    <source>
        <dbReference type="ARBA" id="ARBA00022816"/>
    </source>
</evidence>
<dbReference type="GO" id="GO:0005634">
    <property type="term" value="C:nucleus"/>
    <property type="evidence" value="ECO:0007669"/>
    <property type="project" value="UniProtKB-SubCell"/>
</dbReference>
<feature type="region of interest" description="Disordered" evidence="12">
    <location>
        <begin position="2788"/>
        <end position="2899"/>
    </location>
</feature>
<keyword evidence="5" id="KW-0813">Transport</keyword>
<feature type="compositionally biased region" description="Acidic residues" evidence="12">
    <location>
        <begin position="1510"/>
        <end position="1523"/>
    </location>
</feature>
<evidence type="ECO:0000256" key="9">
    <source>
        <dbReference type="ARBA" id="ARBA00023242"/>
    </source>
</evidence>
<keyword evidence="7 11" id="KW-0833">Ubl conjugation pathway</keyword>
<feature type="compositionally biased region" description="Basic and acidic residues" evidence="12">
    <location>
        <begin position="2965"/>
        <end position="2984"/>
    </location>
</feature>
<keyword evidence="8" id="KW-0509">mRNA transport</keyword>
<dbReference type="Gene3D" id="3.30.2160.10">
    <property type="entry name" value="Hect, E3 ligase catalytic domain"/>
    <property type="match status" value="1"/>
</dbReference>
<evidence type="ECO:0000256" key="2">
    <source>
        <dbReference type="ARBA" id="ARBA00004123"/>
    </source>
</evidence>
<dbReference type="CDD" id="cd00078">
    <property type="entry name" value="HECTc"/>
    <property type="match status" value="1"/>
</dbReference>
<feature type="compositionally biased region" description="Low complexity" evidence="12">
    <location>
        <begin position="3550"/>
        <end position="3567"/>
    </location>
</feature>
<dbReference type="Gene3D" id="3.90.1750.10">
    <property type="entry name" value="Hect, E3 ligase catalytic domains"/>
    <property type="match status" value="1"/>
</dbReference>
<dbReference type="Proteomes" id="UP001310594">
    <property type="component" value="Unassembled WGS sequence"/>
</dbReference>
<evidence type="ECO:0000313" key="14">
    <source>
        <dbReference type="EMBL" id="KAK5705067.1"/>
    </source>
</evidence>
<dbReference type="InterPro" id="IPR050409">
    <property type="entry name" value="E3_ubiq-protein_ligase"/>
</dbReference>
<feature type="domain" description="HECT" evidence="13">
    <location>
        <begin position="3657"/>
        <end position="3993"/>
    </location>
</feature>
<accession>A0AAN7WHB8</accession>
<feature type="region of interest" description="Disordered" evidence="12">
    <location>
        <begin position="1920"/>
        <end position="1945"/>
    </location>
</feature>
<dbReference type="PANTHER" id="PTHR11254">
    <property type="entry name" value="HECT DOMAIN UBIQUITIN-PROTEIN LIGASE"/>
    <property type="match status" value="1"/>
</dbReference>
<feature type="compositionally biased region" description="Acidic residues" evidence="12">
    <location>
        <begin position="2390"/>
        <end position="2415"/>
    </location>
</feature>
<gene>
    <name evidence="14" type="primary">TOM1</name>
    <name evidence="14" type="ORF">LTR97_002181</name>
</gene>
<dbReference type="InterPro" id="IPR010309">
    <property type="entry name" value="E3_Ub_ligase_DUF908"/>
</dbReference>
<keyword evidence="6 14" id="KW-0808">Transferase</keyword>
<dbReference type="GO" id="GO:0006511">
    <property type="term" value="P:ubiquitin-dependent protein catabolic process"/>
    <property type="evidence" value="ECO:0007669"/>
    <property type="project" value="TreeGrafter"/>
</dbReference>
<dbReference type="GO" id="GO:0005737">
    <property type="term" value="C:cytoplasm"/>
    <property type="evidence" value="ECO:0007669"/>
    <property type="project" value="TreeGrafter"/>
</dbReference>
<dbReference type="EC" id="2.3.2.26" evidence="4"/>
<evidence type="ECO:0000256" key="6">
    <source>
        <dbReference type="ARBA" id="ARBA00022679"/>
    </source>
</evidence>
<dbReference type="Gene3D" id="3.30.2410.10">
    <property type="entry name" value="Hect, E3 ligase catalytic domain"/>
    <property type="match status" value="1"/>
</dbReference>
<evidence type="ECO:0000256" key="1">
    <source>
        <dbReference type="ARBA" id="ARBA00000885"/>
    </source>
</evidence>
<dbReference type="EMBL" id="JAVRQU010000003">
    <property type="protein sequence ID" value="KAK5705067.1"/>
    <property type="molecule type" value="Genomic_DNA"/>
</dbReference>
<dbReference type="InterPro" id="IPR000569">
    <property type="entry name" value="HECT_dom"/>
</dbReference>
<dbReference type="Pfam" id="PF00632">
    <property type="entry name" value="HECT"/>
    <property type="match status" value="1"/>
</dbReference>
<feature type="region of interest" description="Disordered" evidence="12">
    <location>
        <begin position="2965"/>
        <end position="2997"/>
    </location>
</feature>
<evidence type="ECO:0000256" key="12">
    <source>
        <dbReference type="SAM" id="MobiDB-lite"/>
    </source>
</evidence>
<comment type="subcellular location">
    <subcellularLocation>
        <location evidence="2">Nucleus</location>
    </subcellularLocation>
</comment>
<dbReference type="Pfam" id="PF06012">
    <property type="entry name" value="DUF908"/>
    <property type="match status" value="1"/>
</dbReference>
<feature type="compositionally biased region" description="Basic and acidic residues" evidence="12">
    <location>
        <begin position="2788"/>
        <end position="2849"/>
    </location>
</feature>
<evidence type="ECO:0000256" key="10">
    <source>
        <dbReference type="ARBA" id="ARBA00034494"/>
    </source>
</evidence>
<proteinExistence type="inferred from homology"/>